<keyword evidence="3" id="KW-0472">Membrane</keyword>
<proteinExistence type="predicted"/>
<dbReference type="RefSeq" id="WP_307483354.1">
    <property type="nucleotide sequence ID" value="NZ_JAUTBF010000001.1"/>
</dbReference>
<dbReference type="PROSITE" id="PS50006">
    <property type="entry name" value="FHA_DOMAIN"/>
    <property type="match status" value="1"/>
</dbReference>
<dbReference type="CDD" id="cd00060">
    <property type="entry name" value="FHA"/>
    <property type="match status" value="1"/>
</dbReference>
<dbReference type="Gene3D" id="2.60.200.20">
    <property type="match status" value="1"/>
</dbReference>
<comment type="caution">
    <text evidence="5">The sequence shown here is derived from an EMBL/GenBank/DDBJ whole genome shotgun (WGS) entry which is preliminary data.</text>
</comment>
<reference evidence="5 6" key="1">
    <citation type="submission" date="2023-07" db="EMBL/GenBank/DDBJ databases">
        <title>Functional and genomic diversity of the sorghum phyllosphere microbiome.</title>
        <authorList>
            <person name="Shade A."/>
        </authorList>
    </citation>
    <scope>NUCLEOTIDE SEQUENCE [LARGE SCALE GENOMIC DNA]</scope>
    <source>
        <strain evidence="5 6">SORGH_AS_1207</strain>
    </source>
</reference>
<name>A0ABU0TXA4_MICTR</name>
<dbReference type="EMBL" id="JAUTBF010000001">
    <property type="protein sequence ID" value="MDQ1123589.1"/>
    <property type="molecule type" value="Genomic_DNA"/>
</dbReference>
<sequence length="365" mass="37140">MDAGSLTAMAVGTVLVVALALHVWYAIGLSRVFAARGAETWRAWVPLVNDAEVFRLGRIDPVRAVLLIVPLVNVYGLVLKATAAHRLAVATGRGAGTTALALVLPPVWAGILATASAHPDAVDAAVSHDAPREDSSDPSPREASVSGAAPSGPISSIPGAASGEGAAAAAGSRRAARSVEAPSIVVTLAGPAEVASPAGGAGLTQEGAAAIEAAPVVETTDAADPTAASRTGTAEVPVSAAVDESTQTARPRTRRRGEWKLGLPDGQRVAVTGRAVVLGRRPPVQDDGVQYIAVADDTRTVSKQHARLDWAVTGWTITDLGSTNGVTLLHDDGRAERVRADAPTLATPRFRLGDAELELLPAGSA</sequence>
<feature type="domain" description="FHA" evidence="4">
    <location>
        <begin position="276"/>
        <end position="328"/>
    </location>
</feature>
<accession>A0ABU0TXA4</accession>
<dbReference type="InterPro" id="IPR008984">
    <property type="entry name" value="SMAD_FHA_dom_sf"/>
</dbReference>
<keyword evidence="3" id="KW-0812">Transmembrane</keyword>
<dbReference type="SUPFAM" id="SSF49879">
    <property type="entry name" value="SMAD/FHA domain"/>
    <property type="match status" value="1"/>
</dbReference>
<keyword evidence="3" id="KW-1133">Transmembrane helix</keyword>
<evidence type="ECO:0000256" key="2">
    <source>
        <dbReference type="SAM" id="MobiDB-lite"/>
    </source>
</evidence>
<organism evidence="5 6">
    <name type="scientific">Microbacterium trichothecenolyticum</name>
    <name type="common">Aureobacterium trichothecenolyticum</name>
    <dbReference type="NCBI Taxonomy" id="69370"/>
    <lineage>
        <taxon>Bacteria</taxon>
        <taxon>Bacillati</taxon>
        <taxon>Actinomycetota</taxon>
        <taxon>Actinomycetes</taxon>
        <taxon>Micrococcales</taxon>
        <taxon>Microbacteriaceae</taxon>
        <taxon>Microbacterium</taxon>
    </lineage>
</organism>
<evidence type="ECO:0000256" key="3">
    <source>
        <dbReference type="SAM" id="Phobius"/>
    </source>
</evidence>
<feature type="transmembrane region" description="Helical" evidence="3">
    <location>
        <begin position="6"/>
        <end position="27"/>
    </location>
</feature>
<protein>
    <recommendedName>
        <fullName evidence="4">FHA domain-containing protein</fullName>
    </recommendedName>
</protein>
<dbReference type="InterPro" id="IPR000253">
    <property type="entry name" value="FHA_dom"/>
</dbReference>
<evidence type="ECO:0000256" key="1">
    <source>
        <dbReference type="ARBA" id="ARBA00022553"/>
    </source>
</evidence>
<evidence type="ECO:0000313" key="5">
    <source>
        <dbReference type="EMBL" id="MDQ1123589.1"/>
    </source>
</evidence>
<keyword evidence="1" id="KW-0597">Phosphoprotein</keyword>
<dbReference type="Proteomes" id="UP001226691">
    <property type="component" value="Unassembled WGS sequence"/>
</dbReference>
<feature type="region of interest" description="Disordered" evidence="2">
    <location>
        <begin position="221"/>
        <end position="257"/>
    </location>
</feature>
<evidence type="ECO:0000313" key="6">
    <source>
        <dbReference type="Proteomes" id="UP001226691"/>
    </source>
</evidence>
<evidence type="ECO:0000259" key="4">
    <source>
        <dbReference type="PROSITE" id="PS50006"/>
    </source>
</evidence>
<feature type="region of interest" description="Disordered" evidence="2">
    <location>
        <begin position="123"/>
        <end position="163"/>
    </location>
</feature>
<dbReference type="Pfam" id="PF00498">
    <property type="entry name" value="FHA"/>
    <property type="match status" value="1"/>
</dbReference>
<keyword evidence="6" id="KW-1185">Reference proteome</keyword>
<gene>
    <name evidence="5" type="ORF">QE412_002162</name>
</gene>